<proteinExistence type="predicted"/>
<comment type="caution">
    <text evidence="1">The sequence shown here is derived from an EMBL/GenBank/DDBJ whole genome shotgun (WGS) entry which is preliminary data.</text>
</comment>
<protein>
    <submittedName>
        <fullName evidence="1">YfiR family protein</fullName>
    </submittedName>
</protein>
<keyword evidence="2" id="KW-1185">Reference proteome</keyword>
<accession>A0A3A3FL57</accession>
<organism evidence="1 2">
    <name type="scientific">Noviherbaspirillum saxi</name>
    <dbReference type="NCBI Taxonomy" id="2320863"/>
    <lineage>
        <taxon>Bacteria</taxon>
        <taxon>Pseudomonadati</taxon>
        <taxon>Pseudomonadota</taxon>
        <taxon>Betaproteobacteria</taxon>
        <taxon>Burkholderiales</taxon>
        <taxon>Oxalobacteraceae</taxon>
        <taxon>Noviherbaspirillum</taxon>
    </lineage>
</organism>
<gene>
    <name evidence="1" type="ORF">D3871_23180</name>
</gene>
<dbReference type="Proteomes" id="UP000265955">
    <property type="component" value="Unassembled WGS sequence"/>
</dbReference>
<evidence type="ECO:0000313" key="2">
    <source>
        <dbReference type="Proteomes" id="UP000265955"/>
    </source>
</evidence>
<dbReference type="Pfam" id="PF13689">
    <property type="entry name" value="DUF4154"/>
    <property type="match status" value="1"/>
</dbReference>
<dbReference type="EMBL" id="QYUO01000002">
    <property type="protein sequence ID" value="RJF96223.1"/>
    <property type="molecule type" value="Genomic_DNA"/>
</dbReference>
<reference evidence="2" key="1">
    <citation type="submission" date="2018-09" db="EMBL/GenBank/DDBJ databases">
        <authorList>
            <person name="Zhu H."/>
        </authorList>
    </citation>
    <scope>NUCLEOTIDE SEQUENCE [LARGE SCALE GENOMIC DNA]</scope>
    <source>
        <strain evidence="2">K1R23-30</strain>
    </source>
</reference>
<evidence type="ECO:0000313" key="1">
    <source>
        <dbReference type="EMBL" id="RJF96223.1"/>
    </source>
</evidence>
<sequence length="219" mass="23647">MNMLKYFFGAMPPPRPTTKRERRYGLLARVLVLGPALVLALALWSLPLPSAGQASSGNSTASATEERVKAAFLFKFPNYVEWPAAAFAQTDSPYVIGVIGEEAILEELRRISAGRSINNRAVTIKKLQPGESLTGIHVLFIGANDRGRQAQVLTQANMLPILLVTETEGALAQGSMINFRIADDRVRFEASLVAAEKAGLKLSSRLLAIAISVVKGSQK</sequence>
<dbReference type="InterPro" id="IPR025293">
    <property type="entry name" value="YfiR/HmsC-like"/>
</dbReference>
<name>A0A3A3FL57_9BURK</name>
<dbReference type="AlphaFoldDB" id="A0A3A3FL57"/>